<name>A0ABX8EDE4_9ACTN</name>
<dbReference type="EMBL" id="CP075371">
    <property type="protein sequence ID" value="QVT78444.1"/>
    <property type="molecule type" value="Genomic_DNA"/>
</dbReference>
<evidence type="ECO:0000313" key="2">
    <source>
        <dbReference type="Proteomes" id="UP000679307"/>
    </source>
</evidence>
<sequence>MNSEVEERAQRASRDPGRIALVPGALALLPEYAGQQDPLAELRAACRAAVAWLCEPGETVAVQCEHQSLRLAEHLVGEAGGTLHPIDDRPAPTLVIGNGSARRTEKAPGHLDPRAASFDAALGRALTSPDPAALARLDGTLAQELWADVETLRWLGAEVLTGSERVMVDYDDDPYGVQYWVLRWERDQGVGG</sequence>
<proteinExistence type="predicted"/>
<gene>
    <name evidence="1" type="ORF">ENKNEFLB_00821</name>
</gene>
<organism evidence="1 2">
    <name type="scientific">Nocardioides aquaticus</name>
    <dbReference type="NCBI Taxonomy" id="160826"/>
    <lineage>
        <taxon>Bacteria</taxon>
        <taxon>Bacillati</taxon>
        <taxon>Actinomycetota</taxon>
        <taxon>Actinomycetes</taxon>
        <taxon>Propionibacteriales</taxon>
        <taxon>Nocardioidaceae</taxon>
        <taxon>Nocardioides</taxon>
    </lineage>
</organism>
<protein>
    <submittedName>
        <fullName evidence="1">Uncharacterized protein</fullName>
    </submittedName>
</protein>
<keyword evidence="2" id="KW-1185">Reference proteome</keyword>
<reference evidence="1 2" key="1">
    <citation type="submission" date="2021-05" db="EMBL/GenBank/DDBJ databases">
        <title>Complete genome of Nocardioides aquaticus KCTC 9944T isolated from meromictic and hypersaline Ekho Lake, Antarctica.</title>
        <authorList>
            <person name="Hwang K."/>
            <person name="Kim K.M."/>
            <person name="Choe H."/>
        </authorList>
    </citation>
    <scope>NUCLEOTIDE SEQUENCE [LARGE SCALE GENOMIC DNA]</scope>
    <source>
        <strain evidence="1 2">KCTC 9944</strain>
    </source>
</reference>
<accession>A0ABX8EDE4</accession>
<dbReference type="Gene3D" id="3.40.830.10">
    <property type="entry name" value="LigB-like"/>
    <property type="match status" value="1"/>
</dbReference>
<dbReference type="Proteomes" id="UP000679307">
    <property type="component" value="Chromosome"/>
</dbReference>
<evidence type="ECO:0000313" key="1">
    <source>
        <dbReference type="EMBL" id="QVT78444.1"/>
    </source>
</evidence>